<feature type="domain" description="VOC" evidence="1">
    <location>
        <begin position="6"/>
        <end position="124"/>
    </location>
</feature>
<evidence type="ECO:0000313" key="3">
    <source>
        <dbReference type="Proteomes" id="UP001597509"/>
    </source>
</evidence>
<gene>
    <name evidence="2" type="ORF">ACFS6I_11045</name>
</gene>
<dbReference type="PROSITE" id="PS51819">
    <property type="entry name" value="VOC"/>
    <property type="match status" value="1"/>
</dbReference>
<reference evidence="3" key="1">
    <citation type="journal article" date="2019" name="Int. J. Syst. Evol. Microbiol.">
        <title>The Global Catalogue of Microorganisms (GCM) 10K type strain sequencing project: providing services to taxonomists for standard genome sequencing and annotation.</title>
        <authorList>
            <consortium name="The Broad Institute Genomics Platform"/>
            <consortium name="The Broad Institute Genome Sequencing Center for Infectious Disease"/>
            <person name="Wu L."/>
            <person name="Ma J."/>
        </authorList>
    </citation>
    <scope>NUCLEOTIDE SEQUENCE [LARGE SCALE GENOMIC DNA]</scope>
    <source>
        <strain evidence="3">KCTC 22209</strain>
    </source>
</reference>
<organism evidence="2 3">
    <name type="scientific">Sphingobacterium anhuiense</name>
    <dbReference type="NCBI Taxonomy" id="493780"/>
    <lineage>
        <taxon>Bacteria</taxon>
        <taxon>Pseudomonadati</taxon>
        <taxon>Bacteroidota</taxon>
        <taxon>Sphingobacteriia</taxon>
        <taxon>Sphingobacteriales</taxon>
        <taxon>Sphingobacteriaceae</taxon>
        <taxon>Sphingobacterium</taxon>
    </lineage>
</organism>
<dbReference type="InterPro" id="IPR004360">
    <property type="entry name" value="Glyas_Fos-R_dOase_dom"/>
</dbReference>
<sequence>MHETNPVIYFEIPVHDLSRAEKFYTAVFNFKFEKEIIDGYEMSLFPFKESSRGISGALAKGDAYVPTKKGIIIYFKTENMDATLEKVISEGGKILYPKTVNDKLGFVVAEFEDSEGNRIALHQTIS</sequence>
<dbReference type="InterPro" id="IPR052164">
    <property type="entry name" value="Anthracycline_SecMetBiosynth"/>
</dbReference>
<dbReference type="InterPro" id="IPR029068">
    <property type="entry name" value="Glyas_Bleomycin-R_OHBP_Dase"/>
</dbReference>
<dbReference type="Gene3D" id="3.10.180.10">
    <property type="entry name" value="2,3-Dihydroxybiphenyl 1,2-Dioxygenase, domain 1"/>
    <property type="match status" value="1"/>
</dbReference>
<evidence type="ECO:0000259" key="1">
    <source>
        <dbReference type="PROSITE" id="PS51819"/>
    </source>
</evidence>
<dbReference type="SUPFAM" id="SSF54593">
    <property type="entry name" value="Glyoxalase/Bleomycin resistance protein/Dihydroxybiphenyl dioxygenase"/>
    <property type="match status" value="1"/>
</dbReference>
<accession>A0ABW5YVG6</accession>
<dbReference type="Pfam" id="PF00903">
    <property type="entry name" value="Glyoxalase"/>
    <property type="match status" value="1"/>
</dbReference>
<evidence type="ECO:0000313" key="2">
    <source>
        <dbReference type="EMBL" id="MFD2904464.1"/>
    </source>
</evidence>
<protein>
    <submittedName>
        <fullName evidence="2">VOC family protein</fullName>
    </submittedName>
</protein>
<proteinExistence type="predicted"/>
<dbReference type="RefSeq" id="WP_380920467.1">
    <property type="nucleotide sequence ID" value="NZ_JBHUPE010000004.1"/>
</dbReference>
<dbReference type="InterPro" id="IPR037523">
    <property type="entry name" value="VOC_core"/>
</dbReference>
<dbReference type="EMBL" id="JBHUPE010000004">
    <property type="protein sequence ID" value="MFD2904464.1"/>
    <property type="molecule type" value="Genomic_DNA"/>
</dbReference>
<comment type="caution">
    <text evidence="2">The sequence shown here is derived from an EMBL/GenBank/DDBJ whole genome shotgun (WGS) entry which is preliminary data.</text>
</comment>
<dbReference type="PANTHER" id="PTHR33993">
    <property type="entry name" value="GLYOXALASE-RELATED"/>
    <property type="match status" value="1"/>
</dbReference>
<dbReference type="Proteomes" id="UP001597509">
    <property type="component" value="Unassembled WGS sequence"/>
</dbReference>
<dbReference type="CDD" id="cd07247">
    <property type="entry name" value="SgaA_N_like"/>
    <property type="match status" value="1"/>
</dbReference>
<keyword evidence="3" id="KW-1185">Reference proteome</keyword>
<name>A0ABW5YVG6_9SPHI</name>
<dbReference type="PANTHER" id="PTHR33993:SF2">
    <property type="entry name" value="VOC DOMAIN-CONTAINING PROTEIN"/>
    <property type="match status" value="1"/>
</dbReference>